<dbReference type="EMBL" id="ML978228">
    <property type="protein sequence ID" value="KAF2027308.1"/>
    <property type="molecule type" value="Genomic_DNA"/>
</dbReference>
<evidence type="ECO:0000313" key="1">
    <source>
        <dbReference type="EMBL" id="KAF2027308.1"/>
    </source>
</evidence>
<sequence>MALPSPVDEGLPSPRLPQELINVVLGHVEDIPFLWTICRQVCQGFRQEVESIFKWTWLKDTVITWLNGYFLPEVHYQCRFLHVHGKKAYFRVHPLDLVGQLDSSEYYRRPMVFTRIGTDPNETYFTDLVLPGVEIHEATKEISFDWQALMTQCLHEEWLLAPLKATDRVNTPNLPYIPLTRPFVLPPRVMEMSNDYLNDTDVGQRMKVRKLRIALLGYRNPSVNHTSAEQEEIAETSLTVFWTFQNIIRVSELTNQYNLRIAECRGQMAFGVEAPGANGWKQWHRKQRP</sequence>
<gene>
    <name evidence="1" type="ORF">EK21DRAFT_114937</name>
</gene>
<dbReference type="AlphaFoldDB" id="A0A9P4H2Z7"/>
<comment type="caution">
    <text evidence="1">The sequence shown here is derived from an EMBL/GenBank/DDBJ whole genome shotgun (WGS) entry which is preliminary data.</text>
</comment>
<reference evidence="1" key="1">
    <citation type="journal article" date="2020" name="Stud. Mycol.">
        <title>101 Dothideomycetes genomes: a test case for predicting lifestyles and emergence of pathogens.</title>
        <authorList>
            <person name="Haridas S."/>
            <person name="Albert R."/>
            <person name="Binder M."/>
            <person name="Bloem J."/>
            <person name="Labutti K."/>
            <person name="Salamov A."/>
            <person name="Andreopoulos B."/>
            <person name="Baker S."/>
            <person name="Barry K."/>
            <person name="Bills G."/>
            <person name="Bluhm B."/>
            <person name="Cannon C."/>
            <person name="Castanera R."/>
            <person name="Culley D."/>
            <person name="Daum C."/>
            <person name="Ezra D."/>
            <person name="Gonzalez J."/>
            <person name="Henrissat B."/>
            <person name="Kuo A."/>
            <person name="Liang C."/>
            <person name="Lipzen A."/>
            <person name="Lutzoni F."/>
            <person name="Magnuson J."/>
            <person name="Mondo S."/>
            <person name="Nolan M."/>
            <person name="Ohm R."/>
            <person name="Pangilinan J."/>
            <person name="Park H.-J."/>
            <person name="Ramirez L."/>
            <person name="Alfaro M."/>
            <person name="Sun H."/>
            <person name="Tritt A."/>
            <person name="Yoshinaga Y."/>
            <person name="Zwiers L.-H."/>
            <person name="Turgeon B."/>
            <person name="Goodwin S."/>
            <person name="Spatafora J."/>
            <person name="Crous P."/>
            <person name="Grigoriev I."/>
        </authorList>
    </citation>
    <scope>NUCLEOTIDE SEQUENCE</scope>
    <source>
        <strain evidence="1">CBS 110217</strain>
    </source>
</reference>
<organism evidence="1 2">
    <name type="scientific">Setomelanomma holmii</name>
    <dbReference type="NCBI Taxonomy" id="210430"/>
    <lineage>
        <taxon>Eukaryota</taxon>
        <taxon>Fungi</taxon>
        <taxon>Dikarya</taxon>
        <taxon>Ascomycota</taxon>
        <taxon>Pezizomycotina</taxon>
        <taxon>Dothideomycetes</taxon>
        <taxon>Pleosporomycetidae</taxon>
        <taxon>Pleosporales</taxon>
        <taxon>Pleosporineae</taxon>
        <taxon>Phaeosphaeriaceae</taxon>
        <taxon>Setomelanomma</taxon>
    </lineage>
</organism>
<keyword evidence="2" id="KW-1185">Reference proteome</keyword>
<dbReference type="Proteomes" id="UP000799777">
    <property type="component" value="Unassembled WGS sequence"/>
</dbReference>
<name>A0A9P4H2Z7_9PLEO</name>
<evidence type="ECO:0000313" key="2">
    <source>
        <dbReference type="Proteomes" id="UP000799777"/>
    </source>
</evidence>
<proteinExistence type="predicted"/>
<evidence type="ECO:0008006" key="3">
    <source>
        <dbReference type="Google" id="ProtNLM"/>
    </source>
</evidence>
<accession>A0A9P4H2Z7</accession>
<protein>
    <recommendedName>
        <fullName evidence="3">F-box domain-containing protein</fullName>
    </recommendedName>
</protein>
<dbReference type="OrthoDB" id="3798198at2759"/>